<dbReference type="SUPFAM" id="SSF53474">
    <property type="entry name" value="alpha/beta-Hydrolases"/>
    <property type="match status" value="1"/>
</dbReference>
<evidence type="ECO:0008006" key="3">
    <source>
        <dbReference type="Google" id="ProtNLM"/>
    </source>
</evidence>
<name>A0ABV3U1D8_9GAMM</name>
<proteinExistence type="predicted"/>
<comment type="caution">
    <text evidence="1">The sequence shown here is derived from an EMBL/GenBank/DDBJ whole genome shotgun (WGS) entry which is preliminary data.</text>
</comment>
<dbReference type="Proteomes" id="UP001557485">
    <property type="component" value="Unassembled WGS sequence"/>
</dbReference>
<dbReference type="RefSeq" id="WP_368380025.1">
    <property type="nucleotide sequence ID" value="NZ_JBFRYA010000001.1"/>
</dbReference>
<dbReference type="Gene3D" id="3.40.50.1820">
    <property type="entry name" value="alpha/beta hydrolase"/>
    <property type="match status" value="1"/>
</dbReference>
<reference evidence="1 2" key="1">
    <citation type="journal article" date="2011" name="Int. J. Syst. Evol. Microbiol.">
        <title>Zhongshania antarctica gen. nov., sp. nov. and Zhongshania guokunii sp. nov., gammaproteobacteria respectively isolated from coastal attached (fast) ice and surface seawater of the Antarctic.</title>
        <authorList>
            <person name="Li H.J."/>
            <person name="Zhang X.Y."/>
            <person name="Chen C.X."/>
            <person name="Zhang Y.J."/>
            <person name="Gao Z.M."/>
            <person name="Yu Y."/>
            <person name="Chen X.L."/>
            <person name="Chen B."/>
            <person name="Zhang Y.Z."/>
        </authorList>
    </citation>
    <scope>NUCLEOTIDE SEQUENCE [LARGE SCALE GENOMIC DNA]</scope>
    <source>
        <strain evidence="1 2">ZS6-22T</strain>
    </source>
</reference>
<sequence>MTRSVVAGLGFKHIAYAHPSVSGEVLHLYLDGDGQPWLRGRYIARDPTPKRSLALALAGLDTEADAVYLGRPCYLGLSAEPNCKEAMWTSARYSEALVRSMATAAQRIIVARGAKHVRLIGYSGGGSLAMLMLAYMDSVEAVITVAANLDTNAWTDYHHYLALSDSLNPINSRFPQGIRYWHYAGSDDNNVPYQQLSAFVARHGGESQVLAGFDHHCCWREHWPDLLSTALGLGSGD</sequence>
<accession>A0ABV3U1D8</accession>
<keyword evidence="2" id="KW-1185">Reference proteome</keyword>
<protein>
    <recommendedName>
        <fullName evidence="3">Alpha/beta hydrolase</fullName>
    </recommendedName>
</protein>
<dbReference type="InterPro" id="IPR029058">
    <property type="entry name" value="AB_hydrolase_fold"/>
</dbReference>
<evidence type="ECO:0000313" key="2">
    <source>
        <dbReference type="Proteomes" id="UP001557485"/>
    </source>
</evidence>
<organism evidence="1 2">
    <name type="scientific">Zhongshania guokunii</name>
    <dbReference type="NCBI Taxonomy" id="641783"/>
    <lineage>
        <taxon>Bacteria</taxon>
        <taxon>Pseudomonadati</taxon>
        <taxon>Pseudomonadota</taxon>
        <taxon>Gammaproteobacteria</taxon>
        <taxon>Cellvibrionales</taxon>
        <taxon>Spongiibacteraceae</taxon>
        <taxon>Zhongshania</taxon>
    </lineage>
</organism>
<gene>
    <name evidence="1" type="ORF">AB4876_02275</name>
</gene>
<evidence type="ECO:0000313" key="1">
    <source>
        <dbReference type="EMBL" id="MEX1667717.1"/>
    </source>
</evidence>
<dbReference type="EMBL" id="JBFRYA010000001">
    <property type="protein sequence ID" value="MEX1667717.1"/>
    <property type="molecule type" value="Genomic_DNA"/>
</dbReference>